<reference evidence="9" key="3">
    <citation type="submission" date="2016-11" db="EMBL/GenBank/DDBJ databases">
        <authorList>
            <person name="Varghese N."/>
            <person name="Submissions S."/>
        </authorList>
    </citation>
    <scope>NUCLEOTIDE SEQUENCE [LARGE SCALE GENOMIC DNA]</scope>
    <source>
        <strain evidence="9">DSM 27989</strain>
    </source>
</reference>
<name>A0A1M7C1F7_9FLAO</name>
<evidence type="ECO:0000256" key="5">
    <source>
        <dbReference type="PIRSR" id="PIRSR006278-2"/>
    </source>
</evidence>
<protein>
    <submittedName>
        <fullName evidence="8">1-aminocyclopropane-1-carboxylate deaminase</fullName>
    </submittedName>
</protein>
<dbReference type="InterPro" id="IPR036052">
    <property type="entry name" value="TrpB-like_PALP_sf"/>
</dbReference>
<gene>
    <name evidence="7" type="primary">acdS</name>
    <name evidence="7" type="ORF">GCM10010984_23950</name>
    <name evidence="8" type="ORF">SAMN05443634_11252</name>
</gene>
<dbReference type="InterPro" id="IPR027278">
    <property type="entry name" value="ACCD_DCysDesulf"/>
</dbReference>
<dbReference type="PIRSF" id="PIRSF006278">
    <property type="entry name" value="ACCD_DCysDesulf"/>
    <property type="match status" value="1"/>
</dbReference>
<dbReference type="SUPFAM" id="SSF53686">
    <property type="entry name" value="Tryptophan synthase beta subunit-like PLP-dependent enzymes"/>
    <property type="match status" value="1"/>
</dbReference>
<accession>A0A1M7C1F7</accession>
<reference evidence="10" key="4">
    <citation type="journal article" date="2019" name="Int. J. Syst. Evol. Microbiol.">
        <title>The Global Catalogue of Microorganisms (GCM) 10K type strain sequencing project: providing services to taxonomists for standard genome sequencing and annotation.</title>
        <authorList>
            <consortium name="The Broad Institute Genomics Platform"/>
            <consortium name="The Broad Institute Genome Sequencing Center for Infectious Disease"/>
            <person name="Wu L."/>
            <person name="Ma J."/>
        </authorList>
    </citation>
    <scope>NUCLEOTIDE SEQUENCE [LARGE SCALE GENOMIC DNA]</scope>
    <source>
        <strain evidence="10">CGMCC 1.12707</strain>
    </source>
</reference>
<dbReference type="PANTHER" id="PTHR43780:SF2">
    <property type="entry name" value="1-AMINOCYCLOPROPANE-1-CARBOXYLATE DEAMINASE-RELATED"/>
    <property type="match status" value="1"/>
</dbReference>
<dbReference type="Proteomes" id="UP000650994">
    <property type="component" value="Unassembled WGS sequence"/>
</dbReference>
<evidence type="ECO:0000256" key="1">
    <source>
        <dbReference type="ARBA" id="ARBA00001933"/>
    </source>
</evidence>
<proteinExistence type="inferred from homology"/>
<dbReference type="AlphaFoldDB" id="A0A1M7C1F7"/>
<reference evidence="7" key="5">
    <citation type="submission" date="2024-05" db="EMBL/GenBank/DDBJ databases">
        <authorList>
            <person name="Sun Q."/>
            <person name="Zhou Y."/>
        </authorList>
    </citation>
    <scope>NUCLEOTIDE SEQUENCE</scope>
    <source>
        <strain evidence="7">CGMCC 1.12707</strain>
    </source>
</reference>
<dbReference type="OrthoDB" id="9801249at2"/>
<evidence type="ECO:0000313" key="8">
    <source>
        <dbReference type="EMBL" id="SHL61060.1"/>
    </source>
</evidence>
<evidence type="ECO:0000256" key="3">
    <source>
        <dbReference type="ARBA" id="ARBA00022898"/>
    </source>
</evidence>
<dbReference type="PANTHER" id="PTHR43780">
    <property type="entry name" value="1-AMINOCYCLOPROPANE-1-CARBOXYLATE DEAMINASE-RELATED"/>
    <property type="match status" value="1"/>
</dbReference>
<evidence type="ECO:0000256" key="2">
    <source>
        <dbReference type="ARBA" id="ARBA00008639"/>
    </source>
</evidence>
<dbReference type="GO" id="GO:0019148">
    <property type="term" value="F:D-cysteine desulfhydrase activity"/>
    <property type="evidence" value="ECO:0007669"/>
    <property type="project" value="TreeGrafter"/>
</dbReference>
<dbReference type="STRING" id="1434701.SAMN05443634_11252"/>
<comment type="similarity">
    <text evidence="2">Belongs to the ACC deaminase/D-cysteine desulfhydrase family.</text>
</comment>
<evidence type="ECO:0000256" key="4">
    <source>
        <dbReference type="PIRSR" id="PIRSR006278-1"/>
    </source>
</evidence>
<keyword evidence="3 5" id="KW-0663">Pyridoxal phosphate</keyword>
<dbReference type="Proteomes" id="UP000184120">
    <property type="component" value="Unassembled WGS sequence"/>
</dbReference>
<dbReference type="RefSeq" id="WP_072933777.1">
    <property type="nucleotide sequence ID" value="NZ_BMFL01000016.1"/>
</dbReference>
<comment type="cofactor">
    <cofactor evidence="1">
        <name>pyridoxal 5'-phosphate</name>
        <dbReference type="ChEBI" id="CHEBI:597326"/>
    </cofactor>
</comment>
<reference evidence="8" key="2">
    <citation type="submission" date="2016-11" db="EMBL/GenBank/DDBJ databases">
        <authorList>
            <person name="Jaros S."/>
            <person name="Januszkiewicz K."/>
            <person name="Wedrychowicz H."/>
        </authorList>
    </citation>
    <scope>NUCLEOTIDE SEQUENCE [LARGE SCALE GENOMIC DNA]</scope>
    <source>
        <strain evidence="8">DSM 27989</strain>
    </source>
</reference>
<evidence type="ECO:0000259" key="6">
    <source>
        <dbReference type="Pfam" id="PF00291"/>
    </source>
</evidence>
<dbReference type="EMBL" id="FRBH01000012">
    <property type="protein sequence ID" value="SHL61060.1"/>
    <property type="molecule type" value="Genomic_DNA"/>
</dbReference>
<keyword evidence="10" id="KW-1185">Reference proteome</keyword>
<dbReference type="EMBL" id="BMFL01000016">
    <property type="protein sequence ID" value="GGF05883.1"/>
    <property type="molecule type" value="Genomic_DNA"/>
</dbReference>
<dbReference type="Pfam" id="PF00291">
    <property type="entry name" value="PALP"/>
    <property type="match status" value="1"/>
</dbReference>
<evidence type="ECO:0000313" key="9">
    <source>
        <dbReference type="Proteomes" id="UP000184120"/>
    </source>
</evidence>
<sequence length="305" mass="34740">MIWNEYKAEIQEINLSTITTQNIKLCILREDLNHPEISGNKFRKLKYNLIEAKELGFKKILTFGGAFSNHIAATAAAGKLHGFETVGIIRGEELENKIDENSTLRFAKKCGMKFHFISREEYRQKDQPDFLEKLQKQFPDTYIIPEGGTNNLAIKGCKEILYDNCFNFDYIATAIGTGGTIAGVIESSQPHQTILGFPSLKGDFIVNDIRNLTEKENFTIFNQFHFGGYGKVNEELITFVNDFKRINQIQLDPIYTGKMVFGIMELIKNNYFEENSTILMIHTGGLQGIEGMNKLLKKKNKTLIE</sequence>
<feature type="modified residue" description="N6-(pyridoxal phosphate)lysine" evidence="5">
    <location>
        <position position="41"/>
    </location>
</feature>
<evidence type="ECO:0000313" key="7">
    <source>
        <dbReference type="EMBL" id="GGF05883.1"/>
    </source>
</evidence>
<dbReference type="Gene3D" id="3.40.50.1100">
    <property type="match status" value="2"/>
</dbReference>
<evidence type="ECO:0000313" key="10">
    <source>
        <dbReference type="Proteomes" id="UP000650994"/>
    </source>
</evidence>
<reference evidence="7" key="1">
    <citation type="journal article" date="2014" name="Int. J. Syst. Evol. Microbiol.">
        <title>Complete genome of a new Firmicutes species belonging to the dominant human colonic microbiota ('Ruminococcus bicirculans') reveals two chromosomes and a selective capacity to utilize plant glucans.</title>
        <authorList>
            <consortium name="NISC Comparative Sequencing Program"/>
            <person name="Wegmann U."/>
            <person name="Louis P."/>
            <person name="Goesmann A."/>
            <person name="Henrissat B."/>
            <person name="Duncan S.H."/>
            <person name="Flint H.J."/>
        </authorList>
    </citation>
    <scope>NUCLEOTIDE SEQUENCE</scope>
    <source>
        <strain evidence="7">CGMCC 1.12707</strain>
    </source>
</reference>
<feature type="active site" description="Nucleophile" evidence="4">
    <location>
        <position position="68"/>
    </location>
</feature>
<feature type="domain" description="Tryptophan synthase beta chain-like PALP" evidence="6">
    <location>
        <begin position="22"/>
        <end position="284"/>
    </location>
</feature>
<dbReference type="InterPro" id="IPR001926">
    <property type="entry name" value="TrpB-like_PALP"/>
</dbReference>
<organism evidence="8 9">
    <name type="scientific">Chishuiella changwenlii</name>
    <dbReference type="NCBI Taxonomy" id="1434701"/>
    <lineage>
        <taxon>Bacteria</taxon>
        <taxon>Pseudomonadati</taxon>
        <taxon>Bacteroidota</taxon>
        <taxon>Flavobacteriia</taxon>
        <taxon>Flavobacteriales</taxon>
        <taxon>Weeksellaceae</taxon>
        <taxon>Chishuiella</taxon>
    </lineage>
</organism>